<proteinExistence type="predicted"/>
<organism evidence="1">
    <name type="scientific">marine sediment metagenome</name>
    <dbReference type="NCBI Taxonomy" id="412755"/>
    <lineage>
        <taxon>unclassified sequences</taxon>
        <taxon>metagenomes</taxon>
        <taxon>ecological metagenomes</taxon>
    </lineage>
</organism>
<dbReference type="AlphaFoldDB" id="X0TH42"/>
<dbReference type="EMBL" id="BARS01016339">
    <property type="protein sequence ID" value="GAF86596.1"/>
    <property type="molecule type" value="Genomic_DNA"/>
</dbReference>
<accession>X0TH42</accession>
<protein>
    <submittedName>
        <fullName evidence="1">Uncharacterized protein</fullName>
    </submittedName>
</protein>
<feature type="non-terminal residue" evidence="1">
    <location>
        <position position="1"/>
    </location>
</feature>
<gene>
    <name evidence="1" type="ORF">S01H1_26900</name>
</gene>
<sequence length="80" mass="9201">LALGEMAHEAVPELKCLVVEQTYKQDPSWPDMGPAIDIWCPYGVLLIEQVLTEELQKVTKFGLIQHWFSRLEHIIPVMNI</sequence>
<name>X0TH42_9ZZZZ</name>
<reference evidence="1" key="1">
    <citation type="journal article" date="2014" name="Front. Microbiol.">
        <title>High frequency of phylogenetically diverse reductive dehalogenase-homologous genes in deep subseafloor sedimentary metagenomes.</title>
        <authorList>
            <person name="Kawai M."/>
            <person name="Futagami T."/>
            <person name="Toyoda A."/>
            <person name="Takaki Y."/>
            <person name="Nishi S."/>
            <person name="Hori S."/>
            <person name="Arai W."/>
            <person name="Tsubouchi T."/>
            <person name="Morono Y."/>
            <person name="Uchiyama I."/>
            <person name="Ito T."/>
            <person name="Fujiyama A."/>
            <person name="Inagaki F."/>
            <person name="Takami H."/>
        </authorList>
    </citation>
    <scope>NUCLEOTIDE SEQUENCE</scope>
    <source>
        <strain evidence="1">Expedition CK06-06</strain>
    </source>
</reference>
<comment type="caution">
    <text evidence="1">The sequence shown here is derived from an EMBL/GenBank/DDBJ whole genome shotgun (WGS) entry which is preliminary data.</text>
</comment>
<evidence type="ECO:0000313" key="1">
    <source>
        <dbReference type="EMBL" id="GAF86596.1"/>
    </source>
</evidence>